<dbReference type="SUPFAM" id="SSF47336">
    <property type="entry name" value="ACP-like"/>
    <property type="match status" value="1"/>
</dbReference>
<comment type="caution">
    <text evidence="2">The sequence shown here is derived from an EMBL/GenBank/DDBJ whole genome shotgun (WGS) entry which is preliminary data.</text>
</comment>
<dbReference type="InterPro" id="IPR036736">
    <property type="entry name" value="ACP-like_sf"/>
</dbReference>
<keyword evidence="3" id="KW-1185">Reference proteome</keyword>
<evidence type="ECO:0000259" key="1">
    <source>
        <dbReference type="PROSITE" id="PS50075"/>
    </source>
</evidence>
<dbReference type="Proteomes" id="UP000730482">
    <property type="component" value="Unassembled WGS sequence"/>
</dbReference>
<organism evidence="2 3">
    <name type="scientific">Catenulispora pinistramenti</name>
    <dbReference type="NCBI Taxonomy" id="2705254"/>
    <lineage>
        <taxon>Bacteria</taxon>
        <taxon>Bacillati</taxon>
        <taxon>Actinomycetota</taxon>
        <taxon>Actinomycetes</taxon>
        <taxon>Catenulisporales</taxon>
        <taxon>Catenulisporaceae</taxon>
        <taxon>Catenulispora</taxon>
    </lineage>
</organism>
<sequence>MPVRVTADEARSVVLDYLERFLDDVEGIDDTPLITGGLLDSLVVVQLIDHLQQSFDIAVADEDLELSNFDSVNAIVGLVARKTGGS</sequence>
<dbReference type="InterPro" id="IPR009081">
    <property type="entry name" value="PP-bd_ACP"/>
</dbReference>
<evidence type="ECO:0000313" key="3">
    <source>
        <dbReference type="Proteomes" id="UP000730482"/>
    </source>
</evidence>
<evidence type="ECO:0000313" key="2">
    <source>
        <dbReference type="EMBL" id="MBS2548568.1"/>
    </source>
</evidence>
<dbReference type="Pfam" id="PF00550">
    <property type="entry name" value="PP-binding"/>
    <property type="match status" value="1"/>
</dbReference>
<reference evidence="2 3" key="1">
    <citation type="submission" date="2020-02" db="EMBL/GenBank/DDBJ databases">
        <title>Acidophilic actinobacteria isolated from forest soil.</title>
        <authorList>
            <person name="Golinska P."/>
        </authorList>
    </citation>
    <scope>NUCLEOTIDE SEQUENCE [LARGE SCALE GENOMIC DNA]</scope>
    <source>
        <strain evidence="2 3">NL8</strain>
    </source>
</reference>
<dbReference type="RefSeq" id="WP_212010143.1">
    <property type="nucleotide sequence ID" value="NZ_JAAFYZ010000051.1"/>
</dbReference>
<dbReference type="Gene3D" id="1.10.1200.10">
    <property type="entry name" value="ACP-like"/>
    <property type="match status" value="1"/>
</dbReference>
<accession>A0ABS5KR89</accession>
<name>A0ABS5KR89_9ACTN</name>
<protein>
    <submittedName>
        <fullName evidence="2">Acyl carrier protein</fullName>
    </submittedName>
</protein>
<feature type="domain" description="Carrier" evidence="1">
    <location>
        <begin position="4"/>
        <end position="83"/>
    </location>
</feature>
<proteinExistence type="predicted"/>
<dbReference type="PROSITE" id="PS50075">
    <property type="entry name" value="CARRIER"/>
    <property type="match status" value="1"/>
</dbReference>
<dbReference type="EMBL" id="JAAFYZ010000051">
    <property type="protein sequence ID" value="MBS2548568.1"/>
    <property type="molecule type" value="Genomic_DNA"/>
</dbReference>
<gene>
    <name evidence="2" type="ORF">KGQ19_17005</name>
</gene>